<dbReference type="EMBL" id="KM411959">
    <property type="protein sequence ID" value="AXL96691.1"/>
    <property type="molecule type" value="Genomic_DNA"/>
</dbReference>
<reference evidence="2" key="1">
    <citation type="submission" date="2014-08" db="EMBL/GenBank/DDBJ databases">
        <title>Directed in vitro evolution of therapeutic bacteriophage: the Appelmans protocol.</title>
        <authorList>
            <person name="Burrowes B.H."/>
            <person name="Molineux I.J."/>
            <person name="Alves D.R."/>
            <person name="Fralick J.A."/>
        </authorList>
    </citation>
    <scope>NUCLEOTIDE SEQUENCE [LARGE SCALE GENOMIC DNA]</scope>
</reference>
<sequence>MESMGKSLKGTSSAVSFSMKTSWLKNDHESVLYIIGDSHPSSFEGVRPWKGPSQGDH</sequence>
<dbReference type="Proteomes" id="UP000030921">
    <property type="component" value="Genome"/>
</dbReference>
<organism evidence="2 3">
    <name type="scientific">Pseudomonas phage Pa2</name>
    <dbReference type="NCBI Taxonomy" id="1530400"/>
    <lineage>
        <taxon>Viruses</taxon>
        <taxon>Duplodnaviria</taxon>
        <taxon>Heunggongvirae</taxon>
        <taxon>Uroviricota</taxon>
        <taxon>Caudoviricetes</taxon>
        <taxon>Schitoviridae</taxon>
        <taxon>Migulavirinae</taxon>
        <taxon>Litunavirus</taxon>
        <taxon>Litunavirus Ab09</taxon>
    </lineage>
</organism>
<feature type="region of interest" description="Disordered" evidence="1">
    <location>
        <begin position="38"/>
        <end position="57"/>
    </location>
</feature>
<evidence type="ECO:0000313" key="2">
    <source>
        <dbReference type="EMBL" id="AXL96691.1"/>
    </source>
</evidence>
<name>A0A346CM67_9CAUD</name>
<dbReference type="GeneID" id="37615951"/>
<protein>
    <submittedName>
        <fullName evidence="2">Uncharacterized protein</fullName>
    </submittedName>
</protein>
<evidence type="ECO:0000313" key="3">
    <source>
        <dbReference type="Proteomes" id="UP000030921"/>
    </source>
</evidence>
<dbReference type="KEGG" id="vg:37615951"/>
<proteinExistence type="predicted"/>
<dbReference type="RefSeq" id="YP_009505306.1">
    <property type="nucleotide sequence ID" value="NC_027345.1"/>
</dbReference>
<evidence type="ECO:0000256" key="1">
    <source>
        <dbReference type="SAM" id="MobiDB-lite"/>
    </source>
</evidence>
<accession>A0A346CM67</accession>